<reference evidence="8 9" key="2">
    <citation type="submission" date="2018-12" db="EMBL/GenBank/DDBJ databases">
        <authorList>
            <consortium name="Pathogen Informatics"/>
        </authorList>
    </citation>
    <scope>NUCLEOTIDE SEQUENCE [LARGE SCALE GENOMIC DNA]</scope>
    <source>
        <strain evidence="8 9">NCTC13652</strain>
    </source>
</reference>
<dbReference type="Pfam" id="PF02361">
    <property type="entry name" value="CbiQ"/>
    <property type="match status" value="1"/>
</dbReference>
<dbReference type="NCBIfam" id="TIGR02454">
    <property type="entry name" value="ECF_T_CbiQ"/>
    <property type="match status" value="1"/>
</dbReference>
<protein>
    <submittedName>
        <fullName evidence="7">Cobalt ECF transporter T component CbiQ</fullName>
    </submittedName>
    <submittedName>
        <fullName evidence="8">Energy-coupling factor transporter transmembrane protein CbiQ</fullName>
    </submittedName>
</protein>
<name>A0A3Q9UIM8_9ACTN</name>
<dbReference type="PANTHER" id="PTHR43723">
    <property type="entry name" value="COBALT TRANSPORT PROTEIN CBIQ"/>
    <property type="match status" value="1"/>
</dbReference>
<comment type="subcellular location">
    <subcellularLocation>
        <location evidence="1">Cell membrane</location>
        <topology evidence="1">Multi-pass membrane protein</topology>
    </subcellularLocation>
</comment>
<dbReference type="InterPro" id="IPR003339">
    <property type="entry name" value="ABC/ECF_trnsptr_transmembrane"/>
</dbReference>
<dbReference type="Proteomes" id="UP000285875">
    <property type="component" value="Chromosome"/>
</dbReference>
<evidence type="ECO:0000256" key="5">
    <source>
        <dbReference type="ARBA" id="ARBA00023136"/>
    </source>
</evidence>
<proteinExistence type="predicted"/>
<evidence type="ECO:0000313" key="9">
    <source>
        <dbReference type="Proteomes" id="UP000277858"/>
    </source>
</evidence>
<dbReference type="InterPro" id="IPR052770">
    <property type="entry name" value="Cobalt_transport_CbiQ"/>
</dbReference>
<dbReference type="OrthoDB" id="4407546at2"/>
<dbReference type="InterPro" id="IPR012809">
    <property type="entry name" value="ECF_CbiQ"/>
</dbReference>
<evidence type="ECO:0000256" key="1">
    <source>
        <dbReference type="ARBA" id="ARBA00004651"/>
    </source>
</evidence>
<keyword evidence="4 6" id="KW-1133">Transmembrane helix</keyword>
<dbReference type="Proteomes" id="UP000277858">
    <property type="component" value="Chromosome"/>
</dbReference>
<dbReference type="PANTHER" id="PTHR43723:SF1">
    <property type="entry name" value="COBALT TRANSPORT PROTEIN CBIQ"/>
    <property type="match status" value="1"/>
</dbReference>
<dbReference type="AlphaFoldDB" id="A0A3Q9UIM8"/>
<organism evidence="7 10">
    <name type="scientific">Acidipropionibacterium jensenii</name>
    <dbReference type="NCBI Taxonomy" id="1749"/>
    <lineage>
        <taxon>Bacteria</taxon>
        <taxon>Bacillati</taxon>
        <taxon>Actinomycetota</taxon>
        <taxon>Actinomycetes</taxon>
        <taxon>Propionibacteriales</taxon>
        <taxon>Propionibacteriaceae</taxon>
        <taxon>Acidipropionibacterium</taxon>
    </lineage>
</organism>
<gene>
    <name evidence="7" type="primary">cbiQ</name>
    <name evidence="7" type="ORF">C0Z10_00375</name>
    <name evidence="8" type="ORF">NCTC13652_01678</name>
</gene>
<feature type="transmembrane region" description="Helical" evidence="6">
    <location>
        <begin position="243"/>
        <end position="262"/>
    </location>
</feature>
<accession>A0A3Q9UIM8</accession>
<evidence type="ECO:0000256" key="6">
    <source>
        <dbReference type="SAM" id="Phobius"/>
    </source>
</evidence>
<dbReference type="GO" id="GO:0043190">
    <property type="term" value="C:ATP-binding cassette (ABC) transporter complex"/>
    <property type="evidence" value="ECO:0007669"/>
    <property type="project" value="InterPro"/>
</dbReference>
<dbReference type="CDD" id="cd16914">
    <property type="entry name" value="EcfT"/>
    <property type="match status" value="1"/>
</dbReference>
<evidence type="ECO:0000313" key="7">
    <source>
        <dbReference type="EMBL" id="AZZ38465.1"/>
    </source>
</evidence>
<dbReference type="GO" id="GO:0006824">
    <property type="term" value="P:cobalt ion transport"/>
    <property type="evidence" value="ECO:0007669"/>
    <property type="project" value="InterPro"/>
</dbReference>
<dbReference type="EMBL" id="CP025570">
    <property type="protein sequence ID" value="AZZ38465.1"/>
    <property type="molecule type" value="Genomic_DNA"/>
</dbReference>
<feature type="transmembrane region" description="Helical" evidence="6">
    <location>
        <begin position="24"/>
        <end position="57"/>
    </location>
</feature>
<keyword evidence="3 6" id="KW-0812">Transmembrane</keyword>
<reference evidence="7" key="3">
    <citation type="journal article" date="2019" name="Microorganisms">
        <title>Red-Brown Pigmentation of Acidipropionibacterium jensenii Is Tied to Haemolytic Activity and cyl-Like Gene Cluster.</title>
        <authorList>
            <person name="Deptula P."/>
            <person name="Loivamaa I."/>
            <person name="Smolander O.P."/>
            <person name="Laine P."/>
            <person name="Roberts R.J."/>
            <person name="Piironen V."/>
            <person name="Paulin L."/>
            <person name="Savijoki K."/>
            <person name="Auvinen P."/>
            <person name="Varmanen P."/>
        </authorList>
    </citation>
    <scope>NUCLEOTIDE SEQUENCE</scope>
    <source>
        <strain evidence="7">JS280</strain>
    </source>
</reference>
<evidence type="ECO:0000256" key="4">
    <source>
        <dbReference type="ARBA" id="ARBA00022989"/>
    </source>
</evidence>
<evidence type="ECO:0000313" key="8">
    <source>
        <dbReference type="EMBL" id="VEI03473.1"/>
    </source>
</evidence>
<dbReference type="RefSeq" id="WP_028701967.1">
    <property type="nucleotide sequence ID" value="NZ_CP025570.1"/>
</dbReference>
<dbReference type="STRING" id="1122997.GCA_000425285_00046"/>
<keyword evidence="2" id="KW-1003">Cell membrane</keyword>
<feature type="transmembrane region" description="Helical" evidence="6">
    <location>
        <begin position="69"/>
        <end position="90"/>
    </location>
</feature>
<evidence type="ECO:0000256" key="3">
    <source>
        <dbReference type="ARBA" id="ARBA00022692"/>
    </source>
</evidence>
<evidence type="ECO:0000256" key="2">
    <source>
        <dbReference type="ARBA" id="ARBA00022475"/>
    </source>
</evidence>
<dbReference type="EMBL" id="LR134473">
    <property type="protein sequence ID" value="VEI03473.1"/>
    <property type="molecule type" value="Genomic_DNA"/>
</dbReference>
<keyword evidence="5 6" id="KW-0472">Membrane</keyword>
<dbReference type="KEGG" id="aji:C0Z10_00375"/>
<evidence type="ECO:0000313" key="10">
    <source>
        <dbReference type="Proteomes" id="UP000285875"/>
    </source>
</evidence>
<feature type="transmembrane region" description="Helical" evidence="6">
    <location>
        <begin position="121"/>
        <end position="143"/>
    </location>
</feature>
<keyword evidence="9" id="KW-1185">Reference proteome</keyword>
<sequence>MTITSLDDAAWDSPWRSRPVGEKVGLSVGLILVALCTPAWPGTLFVSVAAVVAILGCARIRPKVLRQAMSAPIVFLILGGLSVLVSVGTAQATADVWWHGGIFAIGPVSARQAANLAAHGLAGTLALMILALTTPMVDLLTWMRRLRVPDPLLEIASLTYRLIFVLLNTVFTAHEAQKCRLGDAPVGRLNGYRRRLENTAALMGSVGVRAWSRANRLNEGLVNRGFEDSLLTLPIQRVGSWRFKLVTVLVILGSWAACWPIAGRLWR</sequence>
<reference evidence="10" key="1">
    <citation type="submission" date="2017-12" db="EMBL/GenBank/DDBJ databases">
        <title>Whole genome sequencing of Acidipropionibacterium jensenii strains JS279 and JS280.</title>
        <authorList>
            <person name="Deptula P."/>
            <person name="Laine P."/>
            <person name="Smolander O.-P."/>
            <person name="Paulin L."/>
            <person name="Auvinen P."/>
            <person name="Varmanen P."/>
        </authorList>
    </citation>
    <scope>NUCLEOTIDE SEQUENCE [LARGE SCALE GENOMIC DNA]</scope>
    <source>
        <strain evidence="10">JS280</strain>
    </source>
</reference>